<dbReference type="InterPro" id="IPR036249">
    <property type="entry name" value="Thioredoxin-like_sf"/>
</dbReference>
<dbReference type="STRING" id="1123397.SAMN05660831_00381"/>
<dbReference type="RefSeq" id="WP_093427054.1">
    <property type="nucleotide sequence ID" value="NZ_FOMJ01000001.1"/>
</dbReference>
<organism evidence="1 2">
    <name type="scientific">Thiohalospira halophila DSM 15071</name>
    <dbReference type="NCBI Taxonomy" id="1123397"/>
    <lineage>
        <taxon>Bacteria</taxon>
        <taxon>Pseudomonadati</taxon>
        <taxon>Pseudomonadota</taxon>
        <taxon>Gammaproteobacteria</taxon>
        <taxon>Thiohalospirales</taxon>
        <taxon>Thiohalospiraceae</taxon>
        <taxon>Thiohalospira</taxon>
    </lineage>
</organism>
<dbReference type="SUPFAM" id="SSF52833">
    <property type="entry name" value="Thioredoxin-like"/>
    <property type="match status" value="1"/>
</dbReference>
<evidence type="ECO:0000313" key="2">
    <source>
        <dbReference type="Proteomes" id="UP000198611"/>
    </source>
</evidence>
<dbReference type="InterPro" id="IPR008554">
    <property type="entry name" value="Glutaredoxin-like"/>
</dbReference>
<dbReference type="Proteomes" id="UP000198611">
    <property type="component" value="Unassembled WGS sequence"/>
</dbReference>
<dbReference type="Pfam" id="PF05768">
    <property type="entry name" value="Glrx-like"/>
    <property type="match status" value="1"/>
</dbReference>
<proteinExistence type="predicted"/>
<sequence length="83" mass="8930">MSELLFYSRNGCHLCEAVEAEIAGHAAAAGLTFRKVDVDTDAALMEQFGVRVPVVVHGETVVDEGRVEPARVRDYLATAVGLE</sequence>
<dbReference type="EMBL" id="FOMJ01000001">
    <property type="protein sequence ID" value="SFC99719.1"/>
    <property type="molecule type" value="Genomic_DNA"/>
</dbReference>
<protein>
    <submittedName>
        <fullName evidence="1">Glutaredoxin-like domain</fullName>
    </submittedName>
</protein>
<dbReference type="AlphaFoldDB" id="A0A1I1NPZ7"/>
<reference evidence="1 2" key="1">
    <citation type="submission" date="2016-10" db="EMBL/GenBank/DDBJ databases">
        <authorList>
            <person name="de Groot N.N."/>
        </authorList>
    </citation>
    <scope>NUCLEOTIDE SEQUENCE [LARGE SCALE GENOMIC DNA]</scope>
    <source>
        <strain evidence="1 2">HL3</strain>
    </source>
</reference>
<accession>A0A1I1NPZ7</accession>
<evidence type="ECO:0000313" key="1">
    <source>
        <dbReference type="EMBL" id="SFC99719.1"/>
    </source>
</evidence>
<dbReference type="Gene3D" id="3.40.30.10">
    <property type="entry name" value="Glutaredoxin"/>
    <property type="match status" value="1"/>
</dbReference>
<dbReference type="OrthoDB" id="8537427at2"/>
<keyword evidence="2" id="KW-1185">Reference proteome</keyword>
<name>A0A1I1NPZ7_9GAMM</name>
<gene>
    <name evidence="1" type="ORF">SAMN05660831_00381</name>
</gene>